<dbReference type="InterPro" id="IPR001057">
    <property type="entry name" value="Glu/AcGlu_kinase"/>
</dbReference>
<dbReference type="PANTHER" id="PTHR23342">
    <property type="entry name" value="N-ACETYLGLUTAMATE SYNTHASE"/>
    <property type="match status" value="1"/>
</dbReference>
<evidence type="ECO:0000256" key="7">
    <source>
        <dbReference type="ARBA" id="ARBA00022777"/>
    </source>
</evidence>
<dbReference type="InterPro" id="IPR037528">
    <property type="entry name" value="ArgB"/>
</dbReference>
<evidence type="ECO:0000259" key="9">
    <source>
        <dbReference type="Pfam" id="PF00696"/>
    </source>
</evidence>
<dbReference type="HAMAP" id="MF_00082">
    <property type="entry name" value="ArgB"/>
    <property type="match status" value="1"/>
</dbReference>
<comment type="caution">
    <text evidence="10">The sequence shown here is derived from an EMBL/GenBank/DDBJ whole genome shotgun (WGS) entry which is preliminary data.</text>
</comment>
<dbReference type="Gene3D" id="3.40.1160.10">
    <property type="entry name" value="Acetylglutamate kinase-like"/>
    <property type="match status" value="1"/>
</dbReference>
<keyword evidence="7" id="KW-0418">Kinase</keyword>
<dbReference type="InterPro" id="IPR036393">
    <property type="entry name" value="AceGlu_kinase-like_sf"/>
</dbReference>
<organism evidence="10">
    <name type="scientific">marine sediment metagenome</name>
    <dbReference type="NCBI Taxonomy" id="412755"/>
    <lineage>
        <taxon>unclassified sequences</taxon>
        <taxon>metagenomes</taxon>
        <taxon>ecological metagenomes</taxon>
    </lineage>
</organism>
<accession>A0A0F9C4S7</accession>
<sequence>VMDDAASMRNILTDVVFMNAVGMRPVLVHGGGKAISRAMEQRGLEVQFVKGRRYTDQRTLTVVEHVLCNEVNGGIVSKIQSLGSSAMGLHTLSSCVLAGERLYLQEDGRKIDLGSVGKVTGVNAKLIRLLGAERTIPVLAPLARDRSGGKLNCNADTAAGEVAAALKAEKLVVVSDTHGIRSDVDDPASQISTASEAQIRSMIDDGTIAGGMLPKVEACLRALDAGVSRAHIIDGRLAHSLLLEIFTEEGVGTVIQK</sequence>
<proteinExistence type="inferred from homology"/>
<dbReference type="GO" id="GO:0005524">
    <property type="term" value="F:ATP binding"/>
    <property type="evidence" value="ECO:0007669"/>
    <property type="project" value="UniProtKB-KW"/>
</dbReference>
<dbReference type="FunFam" id="3.40.1160.10:FF:000004">
    <property type="entry name" value="Acetylglutamate kinase"/>
    <property type="match status" value="1"/>
</dbReference>
<keyword evidence="3" id="KW-0055">Arginine biosynthesis</keyword>
<keyword evidence="4" id="KW-0028">Amino-acid biosynthesis</keyword>
<evidence type="ECO:0000313" key="10">
    <source>
        <dbReference type="EMBL" id="KKL21272.1"/>
    </source>
</evidence>
<dbReference type="EC" id="2.7.2.8" evidence="2"/>
<dbReference type="PRINTS" id="PR00474">
    <property type="entry name" value="GLU5KINASE"/>
</dbReference>
<feature type="domain" description="Aspartate/glutamate/uridylate kinase" evidence="9">
    <location>
        <begin position="2"/>
        <end position="234"/>
    </location>
</feature>
<dbReference type="Pfam" id="PF00696">
    <property type="entry name" value="AA_kinase"/>
    <property type="match status" value="1"/>
</dbReference>
<comment type="pathway">
    <text evidence="1">Amino-acid biosynthesis; L-arginine biosynthesis; N(2)-acetyl-L-ornithine from L-glutamate: step 2/4.</text>
</comment>
<keyword evidence="5" id="KW-0808">Transferase</keyword>
<evidence type="ECO:0000256" key="1">
    <source>
        <dbReference type="ARBA" id="ARBA00004828"/>
    </source>
</evidence>
<evidence type="ECO:0000256" key="2">
    <source>
        <dbReference type="ARBA" id="ARBA00013065"/>
    </source>
</evidence>
<dbReference type="NCBIfam" id="TIGR00761">
    <property type="entry name" value="argB"/>
    <property type="match status" value="1"/>
</dbReference>
<dbReference type="GO" id="GO:0006526">
    <property type="term" value="P:L-arginine biosynthetic process"/>
    <property type="evidence" value="ECO:0007669"/>
    <property type="project" value="UniProtKB-KW"/>
</dbReference>
<name>A0A0F9C4S7_9ZZZZ</name>
<evidence type="ECO:0000256" key="5">
    <source>
        <dbReference type="ARBA" id="ARBA00022679"/>
    </source>
</evidence>
<evidence type="ECO:0000256" key="6">
    <source>
        <dbReference type="ARBA" id="ARBA00022741"/>
    </source>
</evidence>
<evidence type="ECO:0000256" key="8">
    <source>
        <dbReference type="ARBA" id="ARBA00022840"/>
    </source>
</evidence>
<gene>
    <name evidence="10" type="ORF">LCGC14_2447130</name>
</gene>
<feature type="non-terminal residue" evidence="10">
    <location>
        <position position="1"/>
    </location>
</feature>
<dbReference type="InterPro" id="IPR004662">
    <property type="entry name" value="AcgluKinase_fam"/>
</dbReference>
<reference evidence="10" key="1">
    <citation type="journal article" date="2015" name="Nature">
        <title>Complex archaea that bridge the gap between prokaryotes and eukaryotes.</title>
        <authorList>
            <person name="Spang A."/>
            <person name="Saw J.H."/>
            <person name="Jorgensen S.L."/>
            <person name="Zaremba-Niedzwiedzka K."/>
            <person name="Martijn J."/>
            <person name="Lind A.E."/>
            <person name="van Eijk R."/>
            <person name="Schleper C."/>
            <person name="Guy L."/>
            <person name="Ettema T.J."/>
        </authorList>
    </citation>
    <scope>NUCLEOTIDE SEQUENCE</scope>
</reference>
<dbReference type="EMBL" id="LAZR01037798">
    <property type="protein sequence ID" value="KKL21272.1"/>
    <property type="molecule type" value="Genomic_DNA"/>
</dbReference>
<dbReference type="InterPro" id="IPR001048">
    <property type="entry name" value="Asp/Glu/Uridylate_kinase"/>
</dbReference>
<keyword evidence="6" id="KW-0547">Nucleotide-binding</keyword>
<dbReference type="GO" id="GO:0005737">
    <property type="term" value="C:cytoplasm"/>
    <property type="evidence" value="ECO:0007669"/>
    <property type="project" value="InterPro"/>
</dbReference>
<dbReference type="GO" id="GO:0003991">
    <property type="term" value="F:acetylglutamate kinase activity"/>
    <property type="evidence" value="ECO:0007669"/>
    <property type="project" value="UniProtKB-EC"/>
</dbReference>
<dbReference type="SUPFAM" id="SSF53633">
    <property type="entry name" value="Carbamate kinase-like"/>
    <property type="match status" value="1"/>
</dbReference>
<evidence type="ECO:0000256" key="4">
    <source>
        <dbReference type="ARBA" id="ARBA00022605"/>
    </source>
</evidence>
<evidence type="ECO:0000256" key="3">
    <source>
        <dbReference type="ARBA" id="ARBA00022571"/>
    </source>
</evidence>
<keyword evidence="8" id="KW-0067">ATP-binding</keyword>
<dbReference type="PANTHER" id="PTHR23342:SF0">
    <property type="entry name" value="N-ACETYLGLUTAMATE SYNTHASE, MITOCHONDRIAL"/>
    <property type="match status" value="1"/>
</dbReference>
<dbReference type="PIRSF" id="PIRSF000728">
    <property type="entry name" value="NAGK"/>
    <property type="match status" value="1"/>
</dbReference>
<dbReference type="AlphaFoldDB" id="A0A0F9C4S7"/>
<protein>
    <recommendedName>
        <fullName evidence="2">acetylglutamate kinase</fullName>
        <ecNumber evidence="2">2.7.2.8</ecNumber>
    </recommendedName>
</protein>